<evidence type="ECO:0000313" key="1">
    <source>
        <dbReference type="EMBL" id="GAD95245.1"/>
    </source>
</evidence>
<gene>
    <name evidence="1" type="ORF">PVAR5_3886</name>
</gene>
<organism evidence="1 2">
    <name type="scientific">Byssochlamys spectabilis (strain No. 5 / NBRC 109023)</name>
    <name type="common">Paecilomyces variotii</name>
    <dbReference type="NCBI Taxonomy" id="1356009"/>
    <lineage>
        <taxon>Eukaryota</taxon>
        <taxon>Fungi</taxon>
        <taxon>Dikarya</taxon>
        <taxon>Ascomycota</taxon>
        <taxon>Pezizomycotina</taxon>
        <taxon>Eurotiomycetes</taxon>
        <taxon>Eurotiomycetidae</taxon>
        <taxon>Eurotiales</taxon>
        <taxon>Thermoascaceae</taxon>
        <taxon>Paecilomyces</taxon>
    </lineage>
</organism>
<dbReference type="Proteomes" id="UP000018001">
    <property type="component" value="Unassembled WGS sequence"/>
</dbReference>
<dbReference type="InParanoid" id="V5HZ02"/>
<dbReference type="EMBL" id="BAUL01000118">
    <property type="protein sequence ID" value="GAD95245.1"/>
    <property type="molecule type" value="Genomic_DNA"/>
</dbReference>
<dbReference type="eggNOG" id="ENOG502T5KK">
    <property type="taxonomic scope" value="Eukaryota"/>
</dbReference>
<reference evidence="2" key="1">
    <citation type="journal article" date="2014" name="Genome Announc.">
        <title>Draft genome sequence of the formaldehyde-resistant fungus Byssochlamys spectabilis No. 5 (anamorph Paecilomyces variotii No. 5) (NBRC109023).</title>
        <authorList>
            <person name="Oka T."/>
            <person name="Ekino K."/>
            <person name="Fukuda K."/>
            <person name="Nomura Y."/>
        </authorList>
    </citation>
    <scope>NUCLEOTIDE SEQUENCE [LARGE SCALE GENOMIC DNA]</scope>
    <source>
        <strain evidence="2">No. 5 / NBRC 109023</strain>
    </source>
</reference>
<dbReference type="HOGENOM" id="CLU_1396118_0_0_1"/>
<proteinExistence type="predicted"/>
<keyword evidence="2" id="KW-1185">Reference proteome</keyword>
<name>V5HZ02_BYSSN</name>
<sequence>MCPPPYKESTSDSSPNYNEVLLQISTNLSNTLRTFGPSSQQYQVVLQTLKDCLQEIDNHDAKARMHVSGAANDASNRLELDPDMLSRGWKDILINSSQRLFCDFWASPVSAGHPHSANKQTSGAWTAARSTATDLCCGSLAVTLLTPLCDPFARISILFHPESSRDNPHQLQIDWEPQQLRHRTGSWSWMLDDQR</sequence>
<accession>V5HZ02</accession>
<protein>
    <submittedName>
        <fullName evidence="1">Uncharacterized protein</fullName>
    </submittedName>
</protein>
<evidence type="ECO:0000313" key="2">
    <source>
        <dbReference type="Proteomes" id="UP000018001"/>
    </source>
</evidence>
<dbReference type="OrthoDB" id="4472639at2759"/>
<comment type="caution">
    <text evidence="1">The sequence shown here is derived from an EMBL/GenBank/DDBJ whole genome shotgun (WGS) entry which is preliminary data.</text>
</comment>
<dbReference type="AlphaFoldDB" id="V5HZ02"/>